<dbReference type="PRINTS" id="PR00034">
    <property type="entry name" value="HTHCRP"/>
</dbReference>
<evidence type="ECO:0000313" key="7">
    <source>
        <dbReference type="Proteomes" id="UP000199647"/>
    </source>
</evidence>
<dbReference type="SUPFAM" id="SSF51206">
    <property type="entry name" value="cAMP-binding domain-like"/>
    <property type="match status" value="1"/>
</dbReference>
<protein>
    <submittedName>
        <fullName evidence="6">Transcriptional regulator, Crp/Fnr family</fullName>
    </submittedName>
</protein>
<dbReference type="Pfam" id="PF00027">
    <property type="entry name" value="cNMP_binding"/>
    <property type="match status" value="1"/>
</dbReference>
<dbReference type="InterPro" id="IPR018490">
    <property type="entry name" value="cNMP-bd_dom_sf"/>
</dbReference>
<feature type="domain" description="Cyclic nucleotide-binding" evidence="4">
    <location>
        <begin position="20"/>
        <end position="123"/>
    </location>
</feature>
<evidence type="ECO:0000256" key="1">
    <source>
        <dbReference type="ARBA" id="ARBA00023015"/>
    </source>
</evidence>
<dbReference type="GO" id="GO:0003677">
    <property type="term" value="F:DNA binding"/>
    <property type="evidence" value="ECO:0007669"/>
    <property type="project" value="UniProtKB-KW"/>
</dbReference>
<feature type="domain" description="HTH crp-type" evidence="5">
    <location>
        <begin position="154"/>
        <end position="227"/>
    </location>
</feature>
<dbReference type="GO" id="GO:0005829">
    <property type="term" value="C:cytosol"/>
    <property type="evidence" value="ECO:0007669"/>
    <property type="project" value="TreeGrafter"/>
</dbReference>
<dbReference type="CDD" id="cd00038">
    <property type="entry name" value="CAP_ED"/>
    <property type="match status" value="1"/>
</dbReference>
<dbReference type="PROSITE" id="PS51063">
    <property type="entry name" value="HTH_CRP_2"/>
    <property type="match status" value="1"/>
</dbReference>
<reference evidence="6 7" key="1">
    <citation type="submission" date="2016-10" db="EMBL/GenBank/DDBJ databases">
        <authorList>
            <person name="de Groot N.N."/>
        </authorList>
    </citation>
    <scope>NUCLEOTIDE SEQUENCE [LARGE SCALE GENOMIC DNA]</scope>
    <source>
        <strain evidence="6 7">A52C2</strain>
    </source>
</reference>
<dbReference type="InterPro" id="IPR000595">
    <property type="entry name" value="cNMP-bd_dom"/>
</dbReference>
<evidence type="ECO:0000256" key="3">
    <source>
        <dbReference type="ARBA" id="ARBA00023163"/>
    </source>
</evidence>
<dbReference type="InterPro" id="IPR050397">
    <property type="entry name" value="Env_Response_Regulators"/>
</dbReference>
<dbReference type="InterPro" id="IPR036388">
    <property type="entry name" value="WH-like_DNA-bd_sf"/>
</dbReference>
<name>A0A1H9IIA2_9HYPH</name>
<dbReference type="InterPro" id="IPR014710">
    <property type="entry name" value="RmlC-like_jellyroll"/>
</dbReference>
<dbReference type="InterPro" id="IPR036390">
    <property type="entry name" value="WH_DNA-bd_sf"/>
</dbReference>
<keyword evidence="3" id="KW-0804">Transcription</keyword>
<dbReference type="AlphaFoldDB" id="A0A1H9IIA2"/>
<dbReference type="Proteomes" id="UP000199647">
    <property type="component" value="Unassembled WGS sequence"/>
</dbReference>
<dbReference type="RefSeq" id="WP_238858281.1">
    <property type="nucleotide sequence ID" value="NZ_FOFG01000007.1"/>
</dbReference>
<keyword evidence="2" id="KW-0238">DNA-binding</keyword>
<evidence type="ECO:0000259" key="5">
    <source>
        <dbReference type="PROSITE" id="PS51063"/>
    </source>
</evidence>
<dbReference type="Gene3D" id="1.10.10.10">
    <property type="entry name" value="Winged helix-like DNA-binding domain superfamily/Winged helix DNA-binding domain"/>
    <property type="match status" value="1"/>
</dbReference>
<dbReference type="Gene3D" id="2.60.120.10">
    <property type="entry name" value="Jelly Rolls"/>
    <property type="match status" value="1"/>
</dbReference>
<gene>
    <name evidence="6" type="ORF">SAMN05216548_107115</name>
</gene>
<organism evidence="6 7">
    <name type="scientific">Faunimonas pinastri</name>
    <dbReference type="NCBI Taxonomy" id="1855383"/>
    <lineage>
        <taxon>Bacteria</taxon>
        <taxon>Pseudomonadati</taxon>
        <taxon>Pseudomonadota</taxon>
        <taxon>Alphaproteobacteria</taxon>
        <taxon>Hyphomicrobiales</taxon>
        <taxon>Afifellaceae</taxon>
        <taxon>Faunimonas</taxon>
    </lineage>
</organism>
<dbReference type="SMART" id="SM00419">
    <property type="entry name" value="HTH_CRP"/>
    <property type="match status" value="1"/>
</dbReference>
<dbReference type="PANTHER" id="PTHR24567:SF28">
    <property type="entry name" value="LISTERIOLYSIN REGULATORY PROTEIN"/>
    <property type="match status" value="1"/>
</dbReference>
<dbReference type="GO" id="GO:0003700">
    <property type="term" value="F:DNA-binding transcription factor activity"/>
    <property type="evidence" value="ECO:0007669"/>
    <property type="project" value="TreeGrafter"/>
</dbReference>
<dbReference type="STRING" id="1855383.SAMN05216548_107115"/>
<dbReference type="PANTHER" id="PTHR24567">
    <property type="entry name" value="CRP FAMILY TRANSCRIPTIONAL REGULATORY PROTEIN"/>
    <property type="match status" value="1"/>
</dbReference>
<evidence type="ECO:0000256" key="2">
    <source>
        <dbReference type="ARBA" id="ARBA00023125"/>
    </source>
</evidence>
<keyword evidence="7" id="KW-1185">Reference proteome</keyword>
<dbReference type="SUPFAM" id="SSF46785">
    <property type="entry name" value="Winged helix' DNA-binding domain"/>
    <property type="match status" value="1"/>
</dbReference>
<accession>A0A1H9IIA2</accession>
<dbReference type="InterPro" id="IPR012318">
    <property type="entry name" value="HTH_CRP"/>
</dbReference>
<dbReference type="SMART" id="SM00100">
    <property type="entry name" value="cNMP"/>
    <property type="match status" value="1"/>
</dbReference>
<proteinExistence type="predicted"/>
<evidence type="ECO:0000313" key="6">
    <source>
        <dbReference type="EMBL" id="SEQ74304.1"/>
    </source>
</evidence>
<sequence length="241" mass="25939">MLQRQIMDQPMTPVRTEGTLLAGLGPEALKALSARSVQRTFAANAHLFHQGDLPTHLFQVCTGLVKVVQISAGGAQTTLHIMGPGELIGCLAVVQQFPFPASAVASQDTVVLSWPAPQLRDLMNQFPSIAANVLREVGARAQEMADRVVDMLHKDVEQRIAGVLLRLSSRVGEVCEQGVRLDFPITRKDVGELAGATYFTVSRTLGEWQKQGIVCTGRERIMIVAPDRLAQIAGGSSFASG</sequence>
<evidence type="ECO:0000259" key="4">
    <source>
        <dbReference type="PROSITE" id="PS50042"/>
    </source>
</evidence>
<dbReference type="PROSITE" id="PS50042">
    <property type="entry name" value="CNMP_BINDING_3"/>
    <property type="match status" value="1"/>
</dbReference>
<keyword evidence="1" id="KW-0805">Transcription regulation</keyword>
<dbReference type="Pfam" id="PF13545">
    <property type="entry name" value="HTH_Crp_2"/>
    <property type="match status" value="1"/>
</dbReference>
<dbReference type="EMBL" id="FOFG01000007">
    <property type="protein sequence ID" value="SEQ74304.1"/>
    <property type="molecule type" value="Genomic_DNA"/>
</dbReference>